<dbReference type="GO" id="GO:0004518">
    <property type="term" value="F:nuclease activity"/>
    <property type="evidence" value="ECO:0007669"/>
    <property type="project" value="UniProtKB-KW"/>
</dbReference>
<name>A0A0F9JDU4_9ZZZZ</name>
<sequence>MDYLVTFRDGSQGVFPEEWLWSAIGDELIRESIVSYVPYVTDEELVYANWQRTGGTGSMSYWRSLGSPLFYTPPPDEPPAAEYKGTIIKKEIKDWLKLNRWFVFHLLAGLGGYAGISDLIAIKDGTVLFIEVKTKNGKMSPGQIKFQVDCCVNGGRYIIARGYEDIKKYIKENNL</sequence>
<dbReference type="SUPFAM" id="SSF52980">
    <property type="entry name" value="Restriction endonuclease-like"/>
    <property type="match status" value="1"/>
</dbReference>
<accession>A0A0F9JDU4</accession>
<dbReference type="EMBL" id="LAZR01018225">
    <property type="protein sequence ID" value="KKL97197.1"/>
    <property type="molecule type" value="Genomic_DNA"/>
</dbReference>
<dbReference type="InterPro" id="IPR011335">
    <property type="entry name" value="Restrct_endonuc-II-like"/>
</dbReference>
<comment type="caution">
    <text evidence="1">The sequence shown here is derived from an EMBL/GenBank/DDBJ whole genome shotgun (WGS) entry which is preliminary data.</text>
</comment>
<dbReference type="Gene3D" id="3.40.1350.10">
    <property type="match status" value="1"/>
</dbReference>
<protein>
    <submittedName>
        <fullName evidence="1">Uncharacterized protein</fullName>
    </submittedName>
</protein>
<gene>
    <name evidence="1" type="ORF">LCGC14_1836870</name>
</gene>
<dbReference type="GO" id="GO:0016788">
    <property type="term" value="F:hydrolase activity, acting on ester bonds"/>
    <property type="evidence" value="ECO:0007669"/>
    <property type="project" value="InterPro"/>
</dbReference>
<reference evidence="1" key="1">
    <citation type="journal article" date="2015" name="Nature">
        <title>Complex archaea that bridge the gap between prokaryotes and eukaryotes.</title>
        <authorList>
            <person name="Spang A."/>
            <person name="Saw J.H."/>
            <person name="Jorgensen S.L."/>
            <person name="Zaremba-Niedzwiedzka K."/>
            <person name="Martijn J."/>
            <person name="Lind A.E."/>
            <person name="van Eijk R."/>
            <person name="Schleper C."/>
            <person name="Guy L."/>
            <person name="Ettema T.J."/>
        </authorList>
    </citation>
    <scope>NUCLEOTIDE SEQUENCE</scope>
</reference>
<dbReference type="AlphaFoldDB" id="A0A0F9JDU4"/>
<dbReference type="GO" id="GO:0003676">
    <property type="term" value="F:nucleic acid binding"/>
    <property type="evidence" value="ECO:0007669"/>
    <property type="project" value="InterPro"/>
</dbReference>
<proteinExistence type="predicted"/>
<organism evidence="1">
    <name type="scientific">marine sediment metagenome</name>
    <dbReference type="NCBI Taxonomy" id="412755"/>
    <lineage>
        <taxon>unclassified sequences</taxon>
        <taxon>metagenomes</taxon>
        <taxon>ecological metagenomes</taxon>
    </lineage>
</organism>
<evidence type="ECO:0000313" key="1">
    <source>
        <dbReference type="EMBL" id="KKL97197.1"/>
    </source>
</evidence>
<dbReference type="InterPro" id="IPR011856">
    <property type="entry name" value="tRNA_endonuc-like_dom_sf"/>
</dbReference>